<dbReference type="FunCoup" id="J3PIF5">
    <property type="interactions" value="412"/>
</dbReference>
<accession>J3PIF5</accession>
<sequence>MCPRASLEALLLLAPFCPPRPSNPASSEPAARAATTTISTPTIAPSATRAIIIIAVVASSSPSSTVAWAHQQQQHASNAPAAARSVGVPAADNYTGALRPQVHLSAPQDFMGGPGGLFLDGPGLWHAYYQHSPRGGGGGQQHWGHATSRDLRRWTHESDFSRSGAAAGAQWESPDLVRMAQQQQPGGGASTEYFPGDFNGTHFAPWDGAARVVDFAQDNYGAQHFSGLPEGSDAVGVGWAPNWRYAECVPTGQLEGWRGGFTLPHVHALTKTPRVGWSCFDGGGAAGAGGPGDRRMAQLGREELSSGSYYIDANVTGMNAARLGPDARLNFSLSSPSTGEALRWGMGFSGDATFWVDRSGARALFDGDASFANRFSVVDAWDDGTAWRMQAVVDRSVFEVFVDGGIHAATVLIFPARPLDVFEVRVGGLSPDAKVSIAVLRGIVLPGAC</sequence>
<dbReference type="AlphaFoldDB" id="J3PIF5"/>
<dbReference type="GO" id="GO:0000324">
    <property type="term" value="C:fungal-type vacuole"/>
    <property type="evidence" value="ECO:0007669"/>
    <property type="project" value="TreeGrafter"/>
</dbReference>
<evidence type="ECO:0000313" key="9">
    <source>
        <dbReference type="Proteomes" id="UP000006039"/>
    </source>
</evidence>
<dbReference type="VEuPathDB" id="FungiDB:GGTG_13283"/>
<dbReference type="InterPro" id="IPR023296">
    <property type="entry name" value="Glyco_hydro_beta-prop_sf"/>
</dbReference>
<dbReference type="Pfam" id="PF00251">
    <property type="entry name" value="Glyco_hydro_32N"/>
    <property type="match status" value="1"/>
</dbReference>
<dbReference type="Gene3D" id="2.60.120.560">
    <property type="entry name" value="Exo-inulinase, domain 1"/>
    <property type="match status" value="1"/>
</dbReference>
<evidence type="ECO:0000313" key="7">
    <source>
        <dbReference type="EMBL" id="EJT69174.1"/>
    </source>
</evidence>
<reference evidence="7" key="3">
    <citation type="submission" date="2010-09" db="EMBL/GenBank/DDBJ databases">
        <title>Annotation of Gaeumannomyces graminis var. tritici R3-111a-1.</title>
        <authorList>
            <consortium name="The Broad Institute Genome Sequencing Platform"/>
            <person name="Ma L.-J."/>
            <person name="Dead R."/>
            <person name="Young S.K."/>
            <person name="Zeng Q."/>
            <person name="Gargeya S."/>
            <person name="Fitzgerald M."/>
            <person name="Haas B."/>
            <person name="Abouelleil A."/>
            <person name="Alvarado L."/>
            <person name="Arachchi H.M."/>
            <person name="Berlin A."/>
            <person name="Brown A."/>
            <person name="Chapman S.B."/>
            <person name="Chen Z."/>
            <person name="Dunbar C."/>
            <person name="Freedman E."/>
            <person name="Gearin G."/>
            <person name="Gellesch M."/>
            <person name="Goldberg J."/>
            <person name="Griggs A."/>
            <person name="Gujja S."/>
            <person name="Heiman D."/>
            <person name="Howarth C."/>
            <person name="Larson L."/>
            <person name="Lui A."/>
            <person name="MacDonald P.J.P."/>
            <person name="Mehta T."/>
            <person name="Montmayeur A."/>
            <person name="Murphy C."/>
            <person name="Neiman D."/>
            <person name="Pearson M."/>
            <person name="Priest M."/>
            <person name="Roberts A."/>
            <person name="Saif S."/>
            <person name="Shea T."/>
            <person name="Shenoy N."/>
            <person name="Sisk P."/>
            <person name="Stolte C."/>
            <person name="Sykes S."/>
            <person name="Yandava C."/>
            <person name="Wortman J."/>
            <person name="Nusbaum C."/>
            <person name="Birren B."/>
        </authorList>
    </citation>
    <scope>NUCLEOTIDE SEQUENCE</scope>
    <source>
        <strain evidence="7">R3-111a-1</strain>
    </source>
</reference>
<dbReference type="STRING" id="644352.J3PIF5"/>
<evidence type="ECO:0000259" key="6">
    <source>
        <dbReference type="Pfam" id="PF08244"/>
    </source>
</evidence>
<reference evidence="7" key="2">
    <citation type="submission" date="2010-07" db="EMBL/GenBank/DDBJ databases">
        <authorList>
            <consortium name="The Broad Institute Genome Sequencing Platform"/>
            <consortium name="Broad Institute Genome Sequencing Center for Infectious Disease"/>
            <person name="Ma L.-J."/>
            <person name="Dead R."/>
            <person name="Young S."/>
            <person name="Zeng Q."/>
            <person name="Koehrsen M."/>
            <person name="Alvarado L."/>
            <person name="Berlin A."/>
            <person name="Chapman S.B."/>
            <person name="Chen Z."/>
            <person name="Freedman E."/>
            <person name="Gellesch M."/>
            <person name="Goldberg J."/>
            <person name="Griggs A."/>
            <person name="Gujja S."/>
            <person name="Heilman E.R."/>
            <person name="Heiman D."/>
            <person name="Hepburn T."/>
            <person name="Howarth C."/>
            <person name="Jen D."/>
            <person name="Larson L."/>
            <person name="Mehta T."/>
            <person name="Neiman D."/>
            <person name="Pearson M."/>
            <person name="Roberts A."/>
            <person name="Saif S."/>
            <person name="Shea T."/>
            <person name="Shenoy N."/>
            <person name="Sisk P."/>
            <person name="Stolte C."/>
            <person name="Sykes S."/>
            <person name="Walk T."/>
            <person name="White J."/>
            <person name="Yandava C."/>
            <person name="Haas B."/>
            <person name="Nusbaum C."/>
            <person name="Birren B."/>
        </authorList>
    </citation>
    <scope>NUCLEOTIDE SEQUENCE</scope>
    <source>
        <strain evidence="7">R3-111a-1</strain>
    </source>
</reference>
<dbReference type="Proteomes" id="UP000006039">
    <property type="component" value="Unassembled WGS sequence"/>
</dbReference>
<evidence type="ECO:0000256" key="1">
    <source>
        <dbReference type="ARBA" id="ARBA00009902"/>
    </source>
</evidence>
<reference evidence="9" key="1">
    <citation type="submission" date="2010-07" db="EMBL/GenBank/DDBJ databases">
        <title>The genome sequence of Gaeumannomyces graminis var. tritici strain R3-111a-1.</title>
        <authorList>
            <consortium name="The Broad Institute Genome Sequencing Platform"/>
            <person name="Ma L.-J."/>
            <person name="Dead R."/>
            <person name="Young S."/>
            <person name="Zeng Q."/>
            <person name="Koehrsen M."/>
            <person name="Alvarado L."/>
            <person name="Berlin A."/>
            <person name="Chapman S.B."/>
            <person name="Chen Z."/>
            <person name="Freedman E."/>
            <person name="Gellesch M."/>
            <person name="Goldberg J."/>
            <person name="Griggs A."/>
            <person name="Gujja S."/>
            <person name="Heilman E.R."/>
            <person name="Heiman D."/>
            <person name="Hepburn T."/>
            <person name="Howarth C."/>
            <person name="Jen D."/>
            <person name="Larson L."/>
            <person name="Mehta T."/>
            <person name="Neiman D."/>
            <person name="Pearson M."/>
            <person name="Roberts A."/>
            <person name="Saif S."/>
            <person name="Shea T."/>
            <person name="Shenoy N."/>
            <person name="Sisk P."/>
            <person name="Stolte C."/>
            <person name="Sykes S."/>
            <person name="Walk T."/>
            <person name="White J."/>
            <person name="Yandava C."/>
            <person name="Haas B."/>
            <person name="Nusbaum C."/>
            <person name="Birren B."/>
        </authorList>
    </citation>
    <scope>NUCLEOTIDE SEQUENCE [LARGE SCALE GENOMIC DNA]</scope>
    <source>
        <strain evidence="9">R3-111a-1</strain>
    </source>
</reference>
<comment type="similarity">
    <text evidence="1 4">Belongs to the glycosyl hydrolase 32 family.</text>
</comment>
<dbReference type="PANTHER" id="PTHR42800">
    <property type="entry name" value="EXOINULINASE INUD (AFU_ORTHOLOGUE AFUA_5G00480)"/>
    <property type="match status" value="1"/>
</dbReference>
<dbReference type="HOGENOM" id="CLU_001528_3_3_1"/>
<keyword evidence="3 4" id="KW-0326">Glycosidase</keyword>
<dbReference type="PANTHER" id="PTHR42800:SF2">
    <property type="entry name" value="INVERTASE-RELATED"/>
    <property type="match status" value="1"/>
</dbReference>
<reference evidence="8" key="4">
    <citation type="journal article" date="2015" name="G3 (Bethesda)">
        <title>Genome sequences of three phytopathogenic species of the Magnaporthaceae family of fungi.</title>
        <authorList>
            <person name="Okagaki L.H."/>
            <person name="Nunes C.C."/>
            <person name="Sailsbery J."/>
            <person name="Clay B."/>
            <person name="Brown D."/>
            <person name="John T."/>
            <person name="Oh Y."/>
            <person name="Young N."/>
            <person name="Fitzgerald M."/>
            <person name="Haas B.J."/>
            <person name="Zeng Q."/>
            <person name="Young S."/>
            <person name="Adiconis X."/>
            <person name="Fan L."/>
            <person name="Levin J.Z."/>
            <person name="Mitchell T.K."/>
            <person name="Okubara P.A."/>
            <person name="Farman M.L."/>
            <person name="Kohn L.M."/>
            <person name="Birren B."/>
            <person name="Ma L.-J."/>
            <person name="Dean R.A."/>
        </authorList>
    </citation>
    <scope>NUCLEOTIDE SEQUENCE</scope>
    <source>
        <strain evidence="8">R3-111a-1</strain>
    </source>
</reference>
<dbReference type="InterPro" id="IPR013148">
    <property type="entry name" value="Glyco_hydro_32_N"/>
</dbReference>
<dbReference type="Pfam" id="PF08244">
    <property type="entry name" value="Glyco_hydro_32C"/>
    <property type="match status" value="1"/>
</dbReference>
<protein>
    <recommendedName>
        <fullName evidence="10">Glycosyl hydrolase family 32 N-terminal domain-containing protein</fullName>
    </recommendedName>
</protein>
<evidence type="ECO:0000256" key="2">
    <source>
        <dbReference type="ARBA" id="ARBA00022801"/>
    </source>
</evidence>
<dbReference type="InterPro" id="IPR013189">
    <property type="entry name" value="Glyco_hydro_32_C"/>
</dbReference>
<name>J3PIF5_GAET3</name>
<reference evidence="8" key="5">
    <citation type="submission" date="2018-04" db="UniProtKB">
        <authorList>
            <consortium name="EnsemblFungi"/>
        </authorList>
    </citation>
    <scope>IDENTIFICATION</scope>
    <source>
        <strain evidence="8">R3-111a-1</strain>
    </source>
</reference>
<evidence type="ECO:0000259" key="5">
    <source>
        <dbReference type="Pfam" id="PF00251"/>
    </source>
</evidence>
<dbReference type="Gene3D" id="2.115.10.20">
    <property type="entry name" value="Glycosyl hydrolase domain, family 43"/>
    <property type="match status" value="2"/>
</dbReference>
<evidence type="ECO:0000256" key="4">
    <source>
        <dbReference type="RuleBase" id="RU362110"/>
    </source>
</evidence>
<dbReference type="RefSeq" id="XP_009229453.1">
    <property type="nucleotide sequence ID" value="XM_009231189.1"/>
</dbReference>
<proteinExistence type="inferred from homology"/>
<dbReference type="GeneID" id="20353741"/>
<dbReference type="SMART" id="SM00640">
    <property type="entry name" value="Glyco_32"/>
    <property type="match status" value="1"/>
</dbReference>
<dbReference type="GO" id="GO:0004575">
    <property type="term" value="F:sucrose alpha-glucosidase activity"/>
    <property type="evidence" value="ECO:0007669"/>
    <property type="project" value="TreeGrafter"/>
</dbReference>
<dbReference type="GO" id="GO:0005987">
    <property type="term" value="P:sucrose catabolic process"/>
    <property type="evidence" value="ECO:0007669"/>
    <property type="project" value="TreeGrafter"/>
</dbReference>
<keyword evidence="2 4" id="KW-0378">Hydrolase</keyword>
<dbReference type="SUPFAM" id="SSF49899">
    <property type="entry name" value="Concanavalin A-like lectins/glucanases"/>
    <property type="match status" value="1"/>
</dbReference>
<evidence type="ECO:0000313" key="8">
    <source>
        <dbReference type="EnsemblFungi" id="EJT69174"/>
    </source>
</evidence>
<feature type="domain" description="Glycosyl hydrolase family 32 C-terminal" evidence="6">
    <location>
        <begin position="352"/>
        <end position="420"/>
    </location>
</feature>
<evidence type="ECO:0000256" key="3">
    <source>
        <dbReference type="ARBA" id="ARBA00023295"/>
    </source>
</evidence>
<dbReference type="OrthoDB" id="202537at2759"/>
<evidence type="ECO:0008006" key="10">
    <source>
        <dbReference type="Google" id="ProtNLM"/>
    </source>
</evidence>
<dbReference type="EMBL" id="GL385405">
    <property type="protein sequence ID" value="EJT69174.1"/>
    <property type="molecule type" value="Genomic_DNA"/>
</dbReference>
<dbReference type="SUPFAM" id="SSF75005">
    <property type="entry name" value="Arabinanase/levansucrase/invertase"/>
    <property type="match status" value="2"/>
</dbReference>
<gene>
    <name evidence="8" type="primary">20353741</name>
    <name evidence="7" type="ORF">GGTG_13283</name>
</gene>
<dbReference type="EnsemblFungi" id="EJT69174">
    <property type="protein sequence ID" value="EJT69174"/>
    <property type="gene ID" value="GGTG_13283"/>
</dbReference>
<feature type="domain" description="Glycosyl hydrolase family 32 N-terminal" evidence="5">
    <location>
        <begin position="103"/>
        <end position="157"/>
    </location>
</feature>
<dbReference type="InterPro" id="IPR013320">
    <property type="entry name" value="ConA-like_dom_sf"/>
</dbReference>
<keyword evidence="9" id="KW-1185">Reference proteome</keyword>
<organism evidence="7">
    <name type="scientific">Gaeumannomyces tritici (strain R3-111a-1)</name>
    <name type="common">Wheat and barley take-all root rot fungus</name>
    <name type="synonym">Gaeumannomyces graminis var. tritici</name>
    <dbReference type="NCBI Taxonomy" id="644352"/>
    <lineage>
        <taxon>Eukaryota</taxon>
        <taxon>Fungi</taxon>
        <taxon>Dikarya</taxon>
        <taxon>Ascomycota</taxon>
        <taxon>Pezizomycotina</taxon>
        <taxon>Sordariomycetes</taxon>
        <taxon>Sordariomycetidae</taxon>
        <taxon>Magnaporthales</taxon>
        <taxon>Magnaporthaceae</taxon>
        <taxon>Gaeumannomyces</taxon>
    </lineage>
</organism>
<dbReference type="InterPro" id="IPR001362">
    <property type="entry name" value="Glyco_hydro_32"/>
</dbReference>
<dbReference type="eggNOG" id="KOG0228">
    <property type="taxonomic scope" value="Eukaryota"/>
</dbReference>